<reference evidence="1 2" key="1">
    <citation type="submission" date="2012-10" db="EMBL/GenBank/DDBJ databases">
        <authorList>
            <person name="Zafar N."/>
            <person name="Inman J."/>
            <person name="Hall N."/>
            <person name="Lorenzi H."/>
            <person name="Caler E."/>
        </authorList>
    </citation>
    <scope>NUCLEOTIDE SEQUENCE [LARGE SCALE GENOMIC DNA]</scope>
    <source>
        <strain evidence="1 2">IP1</strain>
    </source>
</reference>
<dbReference type="GeneID" id="14885443"/>
<proteinExistence type="predicted"/>
<feature type="non-terminal residue" evidence="1">
    <location>
        <position position="91"/>
    </location>
</feature>
<evidence type="ECO:0000313" key="2">
    <source>
        <dbReference type="Proteomes" id="UP000014680"/>
    </source>
</evidence>
<dbReference type="KEGG" id="eiv:EIN_030190"/>
<dbReference type="RefSeq" id="XP_004185744.1">
    <property type="nucleotide sequence ID" value="XM_004185696.1"/>
</dbReference>
<dbReference type="EMBL" id="KB206969">
    <property type="protein sequence ID" value="ELP86398.1"/>
    <property type="molecule type" value="Genomic_DNA"/>
</dbReference>
<keyword evidence="2" id="KW-1185">Reference proteome</keyword>
<dbReference type="Proteomes" id="UP000014680">
    <property type="component" value="Unassembled WGS sequence"/>
</dbReference>
<dbReference type="VEuPathDB" id="AmoebaDB:EIN_030190"/>
<sequence length="91" mass="10122">MLESAGTHVCDAHSKNSVIELSKMPHPEYELMSPEDKAEAMKENEAIDRNVSHAYAKLEKIAKVTIPELLKKLCLNVLQITNGKSTQTSRS</sequence>
<name>A0A0A1U1C4_ENTIV</name>
<feature type="non-terminal residue" evidence="1">
    <location>
        <position position="1"/>
    </location>
</feature>
<organism evidence="1 2">
    <name type="scientific">Entamoeba invadens IP1</name>
    <dbReference type="NCBI Taxonomy" id="370355"/>
    <lineage>
        <taxon>Eukaryota</taxon>
        <taxon>Amoebozoa</taxon>
        <taxon>Evosea</taxon>
        <taxon>Archamoebae</taxon>
        <taxon>Mastigamoebida</taxon>
        <taxon>Entamoebidae</taxon>
        <taxon>Entamoeba</taxon>
    </lineage>
</organism>
<dbReference type="AlphaFoldDB" id="A0A0A1U1C4"/>
<gene>
    <name evidence="1" type="ORF">EIN_030190</name>
</gene>
<evidence type="ECO:0000313" key="1">
    <source>
        <dbReference type="EMBL" id="ELP86398.1"/>
    </source>
</evidence>
<protein>
    <submittedName>
        <fullName evidence="1">Uncharacterized protein</fullName>
    </submittedName>
</protein>
<accession>A0A0A1U1C4</accession>